<dbReference type="SUPFAM" id="SSF46785">
    <property type="entry name" value="Winged helix' DNA-binding domain"/>
    <property type="match status" value="1"/>
</dbReference>
<evidence type="ECO:0000256" key="3">
    <source>
        <dbReference type="ARBA" id="ARBA00023163"/>
    </source>
</evidence>
<dbReference type="GO" id="GO:0003677">
    <property type="term" value="F:DNA binding"/>
    <property type="evidence" value="ECO:0007669"/>
    <property type="project" value="UniProtKB-KW"/>
</dbReference>
<comment type="caution">
    <text evidence="5">The sequence shown here is derived from an EMBL/GenBank/DDBJ whole genome shotgun (WGS) entry which is preliminary data.</text>
</comment>
<gene>
    <name evidence="5" type="ORF">CWS01_04125</name>
</gene>
<evidence type="ECO:0000313" key="6">
    <source>
        <dbReference type="Proteomes" id="UP000233375"/>
    </source>
</evidence>
<dbReference type="RefSeq" id="WP_101175779.1">
    <property type="nucleotide sequence ID" value="NZ_PISE01000008.1"/>
</dbReference>
<accession>A0A2N0Z6F5</accession>
<dbReference type="PANTHER" id="PTHR44846">
    <property type="entry name" value="MANNOSYL-D-GLYCERATE TRANSPORT/METABOLISM SYSTEM REPRESSOR MNGR-RELATED"/>
    <property type="match status" value="1"/>
</dbReference>
<evidence type="ECO:0000259" key="4">
    <source>
        <dbReference type="PROSITE" id="PS50949"/>
    </source>
</evidence>
<dbReference type="GO" id="GO:0003700">
    <property type="term" value="F:DNA-binding transcription factor activity"/>
    <property type="evidence" value="ECO:0007669"/>
    <property type="project" value="InterPro"/>
</dbReference>
<dbReference type="Proteomes" id="UP000233375">
    <property type="component" value="Unassembled WGS sequence"/>
</dbReference>
<dbReference type="PROSITE" id="PS50949">
    <property type="entry name" value="HTH_GNTR"/>
    <property type="match status" value="1"/>
</dbReference>
<proteinExistence type="predicted"/>
<dbReference type="SMART" id="SM00345">
    <property type="entry name" value="HTH_GNTR"/>
    <property type="match status" value="1"/>
</dbReference>
<feature type="domain" description="HTH gntR-type" evidence="4">
    <location>
        <begin position="12"/>
        <end position="80"/>
    </location>
</feature>
<dbReference type="SUPFAM" id="SSF64288">
    <property type="entry name" value="Chorismate lyase-like"/>
    <property type="match status" value="1"/>
</dbReference>
<sequence>MSKIGINKVQKLTAVKQTIEYLKQYILHTNEHELTKLPSETKLAAEMGVSRVTVREALTVLENEGFITRSQGSSTIITTFARKLTGIIDSSGELSNFIKESGYQANVDNITYSWEKCDKKTAEYLKIEPEDEILIVKKRFLADHAPAVYCINRIAKKHLQTNIFSEDDLGQNIFTYLEETSNVHFSHDFMELIPTLTDNELGKMLHLPINAPLLRLDITKYTDEGLPIMFNSEYYVHDLIKFTACRTLSNM</sequence>
<evidence type="ECO:0000256" key="1">
    <source>
        <dbReference type="ARBA" id="ARBA00023015"/>
    </source>
</evidence>
<dbReference type="PRINTS" id="PR00035">
    <property type="entry name" value="HTHGNTR"/>
</dbReference>
<protein>
    <recommendedName>
        <fullName evidence="4">HTH gntR-type domain-containing protein</fullName>
    </recommendedName>
</protein>
<dbReference type="CDD" id="cd07377">
    <property type="entry name" value="WHTH_GntR"/>
    <property type="match status" value="1"/>
</dbReference>
<dbReference type="InterPro" id="IPR036388">
    <property type="entry name" value="WH-like_DNA-bd_sf"/>
</dbReference>
<organism evidence="5 6">
    <name type="scientific">Niallia nealsonii</name>
    <dbReference type="NCBI Taxonomy" id="115979"/>
    <lineage>
        <taxon>Bacteria</taxon>
        <taxon>Bacillati</taxon>
        <taxon>Bacillota</taxon>
        <taxon>Bacilli</taxon>
        <taxon>Bacillales</taxon>
        <taxon>Bacillaceae</taxon>
        <taxon>Niallia</taxon>
    </lineage>
</organism>
<dbReference type="Pfam" id="PF07702">
    <property type="entry name" value="UTRA"/>
    <property type="match status" value="1"/>
</dbReference>
<dbReference type="Gene3D" id="1.10.10.10">
    <property type="entry name" value="Winged helix-like DNA-binding domain superfamily/Winged helix DNA-binding domain"/>
    <property type="match status" value="1"/>
</dbReference>
<dbReference type="Pfam" id="PF00392">
    <property type="entry name" value="GntR"/>
    <property type="match status" value="1"/>
</dbReference>
<keyword evidence="6" id="KW-1185">Reference proteome</keyword>
<reference evidence="5 6" key="1">
    <citation type="journal article" date="2003" name="Int. J. Syst. Evol. Microbiol.">
        <title>Bacillus nealsonii sp. nov., isolated from a spacecraft-assembly facility, whose spores are gamma-radiation resistant.</title>
        <authorList>
            <person name="Venkateswaran K."/>
            <person name="Kempf M."/>
            <person name="Chen F."/>
            <person name="Satomi M."/>
            <person name="Nicholson W."/>
            <person name="Kern R."/>
        </authorList>
    </citation>
    <scope>NUCLEOTIDE SEQUENCE [LARGE SCALE GENOMIC DNA]</scope>
    <source>
        <strain evidence="5 6">FO-92</strain>
    </source>
</reference>
<dbReference type="InterPro" id="IPR000524">
    <property type="entry name" value="Tscrpt_reg_HTH_GntR"/>
</dbReference>
<keyword evidence="2" id="KW-0238">DNA-binding</keyword>
<dbReference type="OrthoDB" id="9781630at2"/>
<dbReference type="SMART" id="SM00866">
    <property type="entry name" value="UTRA"/>
    <property type="match status" value="1"/>
</dbReference>
<dbReference type="GO" id="GO:0045892">
    <property type="term" value="P:negative regulation of DNA-templated transcription"/>
    <property type="evidence" value="ECO:0007669"/>
    <property type="project" value="TreeGrafter"/>
</dbReference>
<dbReference type="EMBL" id="PISE01000008">
    <property type="protein sequence ID" value="PKG25064.1"/>
    <property type="molecule type" value="Genomic_DNA"/>
</dbReference>
<dbReference type="Gene3D" id="3.40.1410.10">
    <property type="entry name" value="Chorismate lyase-like"/>
    <property type="match status" value="1"/>
</dbReference>
<dbReference type="InterPro" id="IPR028978">
    <property type="entry name" value="Chorismate_lyase_/UTRA_dom_sf"/>
</dbReference>
<dbReference type="InterPro" id="IPR036390">
    <property type="entry name" value="WH_DNA-bd_sf"/>
</dbReference>
<dbReference type="PANTHER" id="PTHR44846:SF17">
    <property type="entry name" value="GNTR-FAMILY TRANSCRIPTIONAL REGULATOR"/>
    <property type="match status" value="1"/>
</dbReference>
<evidence type="ECO:0000313" key="5">
    <source>
        <dbReference type="EMBL" id="PKG25064.1"/>
    </source>
</evidence>
<dbReference type="AlphaFoldDB" id="A0A2N0Z6F5"/>
<keyword evidence="1" id="KW-0805">Transcription regulation</keyword>
<evidence type="ECO:0000256" key="2">
    <source>
        <dbReference type="ARBA" id="ARBA00023125"/>
    </source>
</evidence>
<name>A0A2N0Z6F5_9BACI</name>
<keyword evidence="3" id="KW-0804">Transcription</keyword>
<dbReference type="InterPro" id="IPR011663">
    <property type="entry name" value="UTRA"/>
</dbReference>
<dbReference type="InterPro" id="IPR050679">
    <property type="entry name" value="Bact_HTH_transcr_reg"/>
</dbReference>